<evidence type="ECO:0000256" key="2">
    <source>
        <dbReference type="ARBA" id="ARBA00022692"/>
    </source>
</evidence>
<dbReference type="PANTHER" id="PTHR12943:SF27">
    <property type="entry name" value="HOMOCYSTEINE-INDUCED ENDOPLASMIC RETICULUM PROTEIN, ISOFORM A"/>
    <property type="match status" value="1"/>
</dbReference>
<evidence type="ECO:0000256" key="3">
    <source>
        <dbReference type="ARBA" id="ARBA00022989"/>
    </source>
</evidence>
<dbReference type="PANTHER" id="PTHR12943">
    <property type="entry name" value="HOMOCYSTEINE-RESPONSIVE ENDOPLASMIC RETICULUM-RESIDENT UNIQUITIN-LIKE DOMAIN HERPUD PROTEIN FAMILY MEMBER"/>
    <property type="match status" value="1"/>
</dbReference>
<dbReference type="OrthoDB" id="21589at2759"/>
<evidence type="ECO:0000256" key="4">
    <source>
        <dbReference type="ARBA" id="ARBA00023136"/>
    </source>
</evidence>
<dbReference type="SMART" id="SM00213">
    <property type="entry name" value="UBQ"/>
    <property type="match status" value="1"/>
</dbReference>
<evidence type="ECO:0000256" key="6">
    <source>
        <dbReference type="SAM" id="Phobius"/>
    </source>
</evidence>
<dbReference type="PROSITE" id="PS50053">
    <property type="entry name" value="UBIQUITIN_2"/>
    <property type="match status" value="1"/>
</dbReference>
<name>A0A1X0QZR6_RHIZD</name>
<feature type="compositionally biased region" description="Polar residues" evidence="5">
    <location>
        <begin position="329"/>
        <end position="339"/>
    </location>
</feature>
<organism evidence="8">
    <name type="scientific">Rhizopus microsporus var. microsporus</name>
    <dbReference type="NCBI Taxonomy" id="86635"/>
    <lineage>
        <taxon>Eukaryota</taxon>
        <taxon>Fungi</taxon>
        <taxon>Fungi incertae sedis</taxon>
        <taxon>Mucoromycota</taxon>
        <taxon>Mucoromycotina</taxon>
        <taxon>Mucoromycetes</taxon>
        <taxon>Mucorales</taxon>
        <taxon>Mucorineae</taxon>
        <taxon>Rhizopodaceae</taxon>
        <taxon>Rhizopus</taxon>
    </lineage>
</organism>
<evidence type="ECO:0000256" key="1">
    <source>
        <dbReference type="ARBA" id="ARBA00004370"/>
    </source>
</evidence>
<feature type="compositionally biased region" description="Low complexity" evidence="5">
    <location>
        <begin position="340"/>
        <end position="356"/>
    </location>
</feature>
<keyword evidence="2 6" id="KW-0812">Transmembrane</keyword>
<reference evidence="8" key="1">
    <citation type="journal article" date="2016" name="Proc. Natl. Acad. Sci. U.S.A.">
        <title>Lipid metabolic changes in an early divergent fungus govern the establishment of a mutualistic symbiosis with endobacteria.</title>
        <authorList>
            <person name="Lastovetsky O.A."/>
            <person name="Gaspar M.L."/>
            <person name="Mondo S.J."/>
            <person name="LaButti K.M."/>
            <person name="Sandor L."/>
            <person name="Grigoriev I.V."/>
            <person name="Henry S.A."/>
            <person name="Pawlowska T.E."/>
        </authorList>
    </citation>
    <scope>NUCLEOTIDE SEQUENCE [LARGE SCALE GENOMIC DNA]</scope>
    <source>
        <strain evidence="8">ATCC 52814</strain>
    </source>
</reference>
<feature type="domain" description="Ubiquitin-like" evidence="7">
    <location>
        <begin position="8"/>
        <end position="66"/>
    </location>
</feature>
<feature type="transmembrane region" description="Helical" evidence="6">
    <location>
        <begin position="275"/>
        <end position="295"/>
    </location>
</feature>
<feature type="region of interest" description="Disordered" evidence="5">
    <location>
        <begin position="213"/>
        <end position="233"/>
    </location>
</feature>
<gene>
    <name evidence="8" type="ORF">BCV72DRAFT_141560</name>
</gene>
<feature type="transmembrane region" description="Helical" evidence="6">
    <location>
        <begin position="250"/>
        <end position="269"/>
    </location>
</feature>
<dbReference type="AlphaFoldDB" id="A0A1X0QZR6"/>
<feature type="region of interest" description="Disordered" evidence="5">
    <location>
        <begin position="306"/>
        <end position="361"/>
    </location>
</feature>
<protein>
    <recommendedName>
        <fullName evidence="7">Ubiquitin-like domain-containing protein</fullName>
    </recommendedName>
</protein>
<dbReference type="Gene3D" id="3.10.20.90">
    <property type="entry name" value="Phosphatidylinositol 3-kinase Catalytic Subunit, Chain A, domain 1"/>
    <property type="match status" value="1"/>
</dbReference>
<dbReference type="Proteomes" id="UP000242414">
    <property type="component" value="Unassembled WGS sequence"/>
</dbReference>
<dbReference type="GO" id="GO:0016020">
    <property type="term" value="C:membrane"/>
    <property type="evidence" value="ECO:0007669"/>
    <property type="project" value="UniProtKB-SubCell"/>
</dbReference>
<dbReference type="InterPro" id="IPR029071">
    <property type="entry name" value="Ubiquitin-like_domsf"/>
</dbReference>
<dbReference type="Pfam" id="PF00240">
    <property type="entry name" value="ubiquitin"/>
    <property type="match status" value="1"/>
</dbReference>
<evidence type="ECO:0000259" key="7">
    <source>
        <dbReference type="PROSITE" id="PS50053"/>
    </source>
</evidence>
<evidence type="ECO:0000313" key="8">
    <source>
        <dbReference type="EMBL" id="ORE05293.1"/>
    </source>
</evidence>
<keyword evidence="3 6" id="KW-1133">Transmembrane helix</keyword>
<keyword evidence="4 6" id="KW-0472">Membrane</keyword>
<evidence type="ECO:0000256" key="5">
    <source>
        <dbReference type="SAM" id="MobiDB-lite"/>
    </source>
</evidence>
<dbReference type="VEuPathDB" id="FungiDB:BCV72DRAFT_141560"/>
<feature type="compositionally biased region" description="Low complexity" evidence="5">
    <location>
        <begin position="95"/>
        <end position="121"/>
    </location>
</feature>
<dbReference type="InterPro" id="IPR039751">
    <property type="entry name" value="HERPUD1/2"/>
</dbReference>
<comment type="subcellular location">
    <subcellularLocation>
        <location evidence="1">Membrane</location>
    </subcellularLocation>
</comment>
<dbReference type="EMBL" id="KV921948">
    <property type="protein sequence ID" value="ORE05293.1"/>
    <property type="molecule type" value="Genomic_DNA"/>
</dbReference>
<accession>A0A1X0QZR6</accession>
<feature type="compositionally biased region" description="Low complexity" evidence="5">
    <location>
        <begin position="215"/>
        <end position="231"/>
    </location>
</feature>
<sequence>MDSSEKDLIVCIRSPSLEETLSVTISPNATILDLKQAIEPIHPHHPSSSDQRIIYSGRLLQDTEVIDAVVSKANRDVAPTFHLVVKPSVRSLKKQTSTQSIQSTSHGSSTTATTTTSTTTISTDSTNAFTENITTANTPLTTNPTNTTQPLVQPMLHSGYHLVAINGQYFLAPVLVPASQPNVPLSHTHFITNPAAAYAPVYQQLYQTDNTSQAQPLLQQQQQPQQPQQQQQRERTLVFRARIDARQITSIWLILKLAVVLFMLCQGASLQRIVIYHLAAFVFFLYQTGRLRVVVRRIRNQGIINGRPLAQTPPRRTEVPPADNGAPDGTQQNNHSPDNQPSEGSPQETSPSSSTSHANAPLQQPTFWDTCKRCIVIFVASLWPTYGRNPQIAQAFDNNN</sequence>
<dbReference type="SUPFAM" id="SSF54236">
    <property type="entry name" value="Ubiquitin-like"/>
    <property type="match status" value="1"/>
</dbReference>
<feature type="region of interest" description="Disordered" evidence="5">
    <location>
        <begin position="94"/>
        <end position="121"/>
    </location>
</feature>
<dbReference type="InterPro" id="IPR000626">
    <property type="entry name" value="Ubiquitin-like_dom"/>
</dbReference>
<dbReference type="GO" id="GO:0030968">
    <property type="term" value="P:endoplasmic reticulum unfolded protein response"/>
    <property type="evidence" value="ECO:0007669"/>
    <property type="project" value="TreeGrafter"/>
</dbReference>
<proteinExistence type="predicted"/>